<dbReference type="OrthoDB" id="371137at2"/>
<comment type="similarity">
    <text evidence="6">Belongs to the TVP38/TMEM64 family.</text>
</comment>
<protein>
    <recommendedName>
        <fullName evidence="6">TVP38/TMEM64 family membrane protein</fullName>
    </recommendedName>
</protein>
<comment type="subcellular location">
    <subcellularLocation>
        <location evidence="1 6">Cell membrane</location>
        <topology evidence="1 6">Multi-pass membrane protein</topology>
    </subcellularLocation>
</comment>
<proteinExistence type="inferred from homology"/>
<evidence type="ECO:0000256" key="5">
    <source>
        <dbReference type="ARBA" id="ARBA00023136"/>
    </source>
</evidence>
<evidence type="ECO:0000256" key="6">
    <source>
        <dbReference type="RuleBase" id="RU366058"/>
    </source>
</evidence>
<accession>A0A0L0W6Y7</accession>
<dbReference type="Pfam" id="PF09335">
    <property type="entry name" value="VTT_dom"/>
    <property type="match status" value="1"/>
</dbReference>
<dbReference type="PANTHER" id="PTHR12677">
    <property type="entry name" value="GOLGI APPARATUS MEMBRANE PROTEIN TVP38-RELATED"/>
    <property type="match status" value="1"/>
</dbReference>
<feature type="transmembrane region" description="Helical" evidence="6">
    <location>
        <begin position="183"/>
        <end position="207"/>
    </location>
</feature>
<feature type="domain" description="VTT" evidence="7">
    <location>
        <begin position="61"/>
        <end position="176"/>
    </location>
</feature>
<keyword evidence="4 6" id="KW-1133">Transmembrane helix</keyword>
<dbReference type="STRING" id="1503.CLPU_20c00130"/>
<feature type="transmembrane region" description="Helical" evidence="6">
    <location>
        <begin position="126"/>
        <end position="146"/>
    </location>
</feature>
<name>A0A0L0W6Y7_GOTPU</name>
<dbReference type="AlphaFoldDB" id="A0A0L0W6Y7"/>
<dbReference type="InterPro" id="IPR032816">
    <property type="entry name" value="VTT_dom"/>
</dbReference>
<keyword evidence="5 6" id="KW-0472">Membrane</keyword>
<feature type="transmembrane region" description="Helical" evidence="6">
    <location>
        <begin position="80"/>
        <end position="98"/>
    </location>
</feature>
<keyword evidence="3 6" id="KW-0812">Transmembrane</keyword>
<dbReference type="Proteomes" id="UP000037267">
    <property type="component" value="Unassembled WGS sequence"/>
</dbReference>
<evidence type="ECO:0000256" key="1">
    <source>
        <dbReference type="ARBA" id="ARBA00004651"/>
    </source>
</evidence>
<dbReference type="InterPro" id="IPR015414">
    <property type="entry name" value="TMEM64"/>
</dbReference>
<gene>
    <name evidence="8" type="ORF">CLPU_20c00130</name>
</gene>
<feature type="transmembrane region" description="Helical" evidence="6">
    <location>
        <begin position="44"/>
        <end position="68"/>
    </location>
</feature>
<dbReference type="RefSeq" id="WP_050378578.1">
    <property type="nucleotide sequence ID" value="NZ_LGSS01000020.1"/>
</dbReference>
<feature type="transmembrane region" description="Helical" evidence="6">
    <location>
        <begin position="7"/>
        <end position="24"/>
    </location>
</feature>
<feature type="transmembrane region" description="Helical" evidence="6">
    <location>
        <begin position="158"/>
        <end position="177"/>
    </location>
</feature>
<evidence type="ECO:0000313" key="9">
    <source>
        <dbReference type="Proteomes" id="UP000037267"/>
    </source>
</evidence>
<keyword evidence="9" id="KW-1185">Reference proteome</keyword>
<dbReference type="GO" id="GO:0005886">
    <property type="term" value="C:plasma membrane"/>
    <property type="evidence" value="ECO:0007669"/>
    <property type="project" value="UniProtKB-SubCell"/>
</dbReference>
<organism evidence="8 9">
    <name type="scientific">Gottschalkia purinilytica</name>
    <name type="common">Clostridium purinilyticum</name>
    <dbReference type="NCBI Taxonomy" id="1503"/>
    <lineage>
        <taxon>Bacteria</taxon>
        <taxon>Bacillati</taxon>
        <taxon>Bacillota</taxon>
        <taxon>Tissierellia</taxon>
        <taxon>Tissierellales</taxon>
        <taxon>Gottschalkiaceae</taxon>
        <taxon>Gottschalkia</taxon>
    </lineage>
</organism>
<evidence type="ECO:0000256" key="2">
    <source>
        <dbReference type="ARBA" id="ARBA00022475"/>
    </source>
</evidence>
<dbReference type="PANTHER" id="PTHR12677:SF49">
    <property type="entry name" value="TVP38_TMEM64 FAMILY MEMBRANE PROTEIN"/>
    <property type="match status" value="1"/>
</dbReference>
<comment type="caution">
    <text evidence="8">The sequence shown here is derived from an EMBL/GenBank/DDBJ whole genome shotgun (WGS) entry which is preliminary data.</text>
</comment>
<sequence>MNINKKYFIALIIWTILICVFKKYNLIALDTETIKQYLVSNTQYTMIAFIGLWVIRLLFFIPGVILMVLGGICFGSMKGFLLSMLGFILSETLVYLAGRKFSNSQLRNLINSKHPEMVPLIEKYKFKFLALGVLCPVAPTDIICFLSASTRVSYIKYILSIILANTPAMLLYSYMGIGYKDSVYSITLLVISISIITFYSTTIWNSLKDKVGC</sequence>
<evidence type="ECO:0000313" key="8">
    <source>
        <dbReference type="EMBL" id="KNF07237.1"/>
    </source>
</evidence>
<dbReference type="EMBL" id="LGSS01000020">
    <property type="protein sequence ID" value="KNF07237.1"/>
    <property type="molecule type" value="Genomic_DNA"/>
</dbReference>
<reference evidence="9" key="1">
    <citation type="submission" date="2015-07" db="EMBL/GenBank/DDBJ databases">
        <title>Draft genome sequence of the purine-degrading Gottschalkia purinilyticum DSM 1384 (formerly Clostridium purinilyticum).</title>
        <authorList>
            <person name="Poehlein A."/>
            <person name="Schiel-Bengelsdorf B."/>
            <person name="Bengelsdorf F.R."/>
            <person name="Daniel R."/>
            <person name="Duerre P."/>
        </authorList>
    </citation>
    <scope>NUCLEOTIDE SEQUENCE [LARGE SCALE GENOMIC DNA]</scope>
    <source>
        <strain evidence="9">DSM 1384</strain>
    </source>
</reference>
<evidence type="ECO:0000259" key="7">
    <source>
        <dbReference type="Pfam" id="PF09335"/>
    </source>
</evidence>
<evidence type="ECO:0000256" key="3">
    <source>
        <dbReference type="ARBA" id="ARBA00022692"/>
    </source>
</evidence>
<keyword evidence="2 6" id="KW-1003">Cell membrane</keyword>
<evidence type="ECO:0000256" key="4">
    <source>
        <dbReference type="ARBA" id="ARBA00022989"/>
    </source>
</evidence>